<sequence length="240" mass="25245">MDGPETQGTGQSLSSSSSLLSSSSLSSSSLSSSSSLVSSSSLSSSSSLVSSSSSLSSSILVSSGLVSSSSSSSDHLSEVSVRQPVTEARRLGAHDPEKVSSDVRQIDCFQDGSDNIGELRVALRWPRLRGGRGREAEPNGPLPSGGADGRSPAHEAGRCDQQTPSAGRPVTIEPPAKRENISQTFCPRAFALTVTVSFSEPLHTSRTRSYATLRYAKLRYAKPRLSGVSRRDTRQLANEA</sequence>
<dbReference type="Proteomes" id="UP000314294">
    <property type="component" value="Unassembled WGS sequence"/>
</dbReference>
<accession>A0A4Z2F5W3</accession>
<gene>
    <name evidence="2" type="ORF">EYF80_053284</name>
</gene>
<evidence type="ECO:0000313" key="2">
    <source>
        <dbReference type="EMBL" id="TNN36557.1"/>
    </source>
</evidence>
<keyword evidence="3" id="KW-1185">Reference proteome</keyword>
<feature type="compositionally biased region" description="Low complexity" evidence="1">
    <location>
        <begin position="65"/>
        <end position="81"/>
    </location>
</feature>
<evidence type="ECO:0000256" key="1">
    <source>
        <dbReference type="SAM" id="MobiDB-lite"/>
    </source>
</evidence>
<feature type="compositionally biased region" description="Polar residues" evidence="1">
    <location>
        <begin position="1"/>
        <end position="11"/>
    </location>
</feature>
<organism evidence="2 3">
    <name type="scientific">Liparis tanakae</name>
    <name type="common">Tanaka's snailfish</name>
    <dbReference type="NCBI Taxonomy" id="230148"/>
    <lineage>
        <taxon>Eukaryota</taxon>
        <taxon>Metazoa</taxon>
        <taxon>Chordata</taxon>
        <taxon>Craniata</taxon>
        <taxon>Vertebrata</taxon>
        <taxon>Euteleostomi</taxon>
        <taxon>Actinopterygii</taxon>
        <taxon>Neopterygii</taxon>
        <taxon>Teleostei</taxon>
        <taxon>Neoteleostei</taxon>
        <taxon>Acanthomorphata</taxon>
        <taxon>Eupercaria</taxon>
        <taxon>Perciformes</taxon>
        <taxon>Cottioidei</taxon>
        <taxon>Cottales</taxon>
        <taxon>Liparidae</taxon>
        <taxon>Liparis</taxon>
    </lineage>
</organism>
<protein>
    <submittedName>
        <fullName evidence="2">Uncharacterized protein</fullName>
    </submittedName>
</protein>
<comment type="caution">
    <text evidence="2">The sequence shown here is derived from an EMBL/GenBank/DDBJ whole genome shotgun (WGS) entry which is preliminary data.</text>
</comment>
<feature type="compositionally biased region" description="Basic and acidic residues" evidence="1">
    <location>
        <begin position="87"/>
        <end position="105"/>
    </location>
</feature>
<name>A0A4Z2F5W3_9TELE</name>
<dbReference type="AlphaFoldDB" id="A0A4Z2F5W3"/>
<reference evidence="2 3" key="1">
    <citation type="submission" date="2019-03" db="EMBL/GenBank/DDBJ databases">
        <title>First draft genome of Liparis tanakae, snailfish: a comprehensive survey of snailfish specific genes.</title>
        <authorList>
            <person name="Kim W."/>
            <person name="Song I."/>
            <person name="Jeong J.-H."/>
            <person name="Kim D."/>
            <person name="Kim S."/>
            <person name="Ryu S."/>
            <person name="Song J.Y."/>
            <person name="Lee S.K."/>
        </authorList>
    </citation>
    <scope>NUCLEOTIDE SEQUENCE [LARGE SCALE GENOMIC DNA]</scope>
    <source>
        <tissue evidence="2">Muscle</tissue>
    </source>
</reference>
<feature type="region of interest" description="Disordered" evidence="1">
    <location>
        <begin position="65"/>
        <end position="106"/>
    </location>
</feature>
<evidence type="ECO:0000313" key="3">
    <source>
        <dbReference type="Proteomes" id="UP000314294"/>
    </source>
</evidence>
<feature type="compositionally biased region" description="Low complexity" evidence="1">
    <location>
        <begin position="12"/>
        <end position="51"/>
    </location>
</feature>
<feature type="region of interest" description="Disordered" evidence="1">
    <location>
        <begin position="130"/>
        <end position="179"/>
    </location>
</feature>
<feature type="region of interest" description="Disordered" evidence="1">
    <location>
        <begin position="1"/>
        <end position="51"/>
    </location>
</feature>
<proteinExistence type="predicted"/>
<dbReference type="EMBL" id="SRLO01001603">
    <property type="protein sequence ID" value="TNN36557.1"/>
    <property type="molecule type" value="Genomic_DNA"/>
</dbReference>